<protein>
    <recommendedName>
        <fullName evidence="1">Tf2-1-like SH3-like domain-containing protein</fullName>
    </recommendedName>
</protein>
<dbReference type="Pfam" id="PF24626">
    <property type="entry name" value="SH3_Tf2-1"/>
    <property type="match status" value="1"/>
</dbReference>
<name>A0ABD3AAN2_9GENT</name>
<gene>
    <name evidence="2" type="ORF">ACH5RR_012622</name>
</gene>
<sequence>MLIGTELRGNFKLGTWCTLKCNYRQQSVALRKNLKLAAKFYGPYKILKKIGAVAYELELLQAKIRPVFHVSLLKKRIGIDQVLSCILPNYNADDHCPLEPFAVFKRRAIMRNGEPISQWLIQWNYLDENSASWDDVSFICSQFPSFNT</sequence>
<proteinExistence type="predicted"/>
<comment type="caution">
    <text evidence="2">The sequence shown here is derived from an EMBL/GenBank/DDBJ whole genome shotgun (WGS) entry which is preliminary data.</text>
</comment>
<dbReference type="InterPro" id="IPR056924">
    <property type="entry name" value="SH3_Tf2-1"/>
</dbReference>
<dbReference type="EMBL" id="JBJUIK010000005">
    <property type="protein sequence ID" value="KAL3527966.1"/>
    <property type="molecule type" value="Genomic_DNA"/>
</dbReference>
<organism evidence="2 3">
    <name type="scientific">Cinchona calisaya</name>
    <dbReference type="NCBI Taxonomy" id="153742"/>
    <lineage>
        <taxon>Eukaryota</taxon>
        <taxon>Viridiplantae</taxon>
        <taxon>Streptophyta</taxon>
        <taxon>Embryophyta</taxon>
        <taxon>Tracheophyta</taxon>
        <taxon>Spermatophyta</taxon>
        <taxon>Magnoliopsida</taxon>
        <taxon>eudicotyledons</taxon>
        <taxon>Gunneridae</taxon>
        <taxon>Pentapetalae</taxon>
        <taxon>asterids</taxon>
        <taxon>lamiids</taxon>
        <taxon>Gentianales</taxon>
        <taxon>Rubiaceae</taxon>
        <taxon>Cinchonoideae</taxon>
        <taxon>Cinchoneae</taxon>
        <taxon>Cinchona</taxon>
    </lineage>
</organism>
<keyword evidence="3" id="KW-1185">Reference proteome</keyword>
<dbReference type="PANTHER" id="PTHR46148:SF52">
    <property type="entry name" value="OS04G0603800 PROTEIN"/>
    <property type="match status" value="1"/>
</dbReference>
<accession>A0ABD3AAN2</accession>
<evidence type="ECO:0000259" key="1">
    <source>
        <dbReference type="Pfam" id="PF24626"/>
    </source>
</evidence>
<evidence type="ECO:0000313" key="3">
    <source>
        <dbReference type="Proteomes" id="UP001630127"/>
    </source>
</evidence>
<evidence type="ECO:0000313" key="2">
    <source>
        <dbReference type="EMBL" id="KAL3527966.1"/>
    </source>
</evidence>
<reference evidence="2 3" key="1">
    <citation type="submission" date="2024-11" db="EMBL/GenBank/DDBJ databases">
        <title>A near-complete genome assembly of Cinchona calisaya.</title>
        <authorList>
            <person name="Lian D.C."/>
            <person name="Zhao X.W."/>
            <person name="Wei L."/>
        </authorList>
    </citation>
    <scope>NUCLEOTIDE SEQUENCE [LARGE SCALE GENOMIC DNA]</scope>
    <source>
        <tissue evidence="2">Nenye</tissue>
    </source>
</reference>
<dbReference type="PANTHER" id="PTHR46148">
    <property type="entry name" value="CHROMO DOMAIN-CONTAINING PROTEIN"/>
    <property type="match status" value="1"/>
</dbReference>
<dbReference type="Proteomes" id="UP001630127">
    <property type="component" value="Unassembled WGS sequence"/>
</dbReference>
<feature type="domain" description="Tf2-1-like SH3-like" evidence="1">
    <location>
        <begin position="19"/>
        <end position="75"/>
    </location>
</feature>
<dbReference type="AlphaFoldDB" id="A0ABD3AAN2"/>